<keyword evidence="6" id="KW-1185">Reference proteome</keyword>
<comment type="caution">
    <text evidence="5">The sequence shown here is derived from an EMBL/GenBank/DDBJ whole genome shotgun (WGS) entry which is preliminary data.</text>
</comment>
<sequence length="207" mass="22784">MVDKDVVRRSYDNLAETYAAERSEGGHGMDILDQFLRPLSESARVLDAGCGQGAPVLRQLSASTTAAGMDFSRTQLELATENAPRASLIQGDMTNLPVRDSLFDAITAYHSLIHVPLEEHQAVIDEFARILRPDGRLLLSEGPDEWSGSNPNWLGSGTEMQWHIAGAEATREHLRNAGFTVVDEWGTADTLTEDGGRWVFFSTRPDK</sequence>
<dbReference type="EMBL" id="JBHSXH010000015">
    <property type="protein sequence ID" value="MFC6826767.1"/>
    <property type="molecule type" value="Genomic_DNA"/>
</dbReference>
<dbReference type="RefSeq" id="WP_379698821.1">
    <property type="nucleotide sequence ID" value="NZ_JBHSXH010000015.1"/>
</dbReference>
<dbReference type="InterPro" id="IPR029063">
    <property type="entry name" value="SAM-dependent_MTases_sf"/>
</dbReference>
<dbReference type="EC" id="2.1.1.-" evidence="5"/>
<evidence type="ECO:0000259" key="4">
    <source>
        <dbReference type="Pfam" id="PF08241"/>
    </source>
</evidence>
<dbReference type="GO" id="GO:0008168">
    <property type="term" value="F:methyltransferase activity"/>
    <property type="evidence" value="ECO:0007669"/>
    <property type="project" value="UniProtKB-KW"/>
</dbReference>
<reference evidence="5 6" key="1">
    <citation type="journal article" date="2019" name="Int. J. Syst. Evol. Microbiol.">
        <title>The Global Catalogue of Microorganisms (GCM) 10K type strain sequencing project: providing services to taxonomists for standard genome sequencing and annotation.</title>
        <authorList>
            <consortium name="The Broad Institute Genomics Platform"/>
            <consortium name="The Broad Institute Genome Sequencing Center for Infectious Disease"/>
            <person name="Wu L."/>
            <person name="Ma J."/>
        </authorList>
    </citation>
    <scope>NUCLEOTIDE SEQUENCE [LARGE SCALE GENOMIC DNA]</scope>
    <source>
        <strain evidence="5 6">YIM 94188</strain>
    </source>
</reference>
<evidence type="ECO:0000313" key="6">
    <source>
        <dbReference type="Proteomes" id="UP001596408"/>
    </source>
</evidence>
<dbReference type="Pfam" id="PF08241">
    <property type="entry name" value="Methyltransf_11"/>
    <property type="match status" value="1"/>
</dbReference>
<dbReference type="InterPro" id="IPR013216">
    <property type="entry name" value="Methyltransf_11"/>
</dbReference>
<organism evidence="5 6">
    <name type="scientific">Halopelagius fulvigenes</name>
    <dbReference type="NCBI Taxonomy" id="1198324"/>
    <lineage>
        <taxon>Archaea</taxon>
        <taxon>Methanobacteriati</taxon>
        <taxon>Methanobacteriota</taxon>
        <taxon>Stenosarchaea group</taxon>
        <taxon>Halobacteria</taxon>
        <taxon>Halobacteriales</taxon>
        <taxon>Haloferacaceae</taxon>
    </lineage>
</organism>
<gene>
    <name evidence="5" type="ORF">ACFQEV_17460</name>
</gene>
<keyword evidence="3" id="KW-0949">S-adenosyl-L-methionine</keyword>
<dbReference type="CDD" id="cd02440">
    <property type="entry name" value="AdoMet_MTases"/>
    <property type="match status" value="1"/>
</dbReference>
<accession>A0ABD5U4X0</accession>
<name>A0ABD5U4X0_9EURY</name>
<dbReference type="PANTHER" id="PTHR43464:SF19">
    <property type="entry name" value="UBIQUINONE BIOSYNTHESIS O-METHYLTRANSFERASE, MITOCHONDRIAL"/>
    <property type="match status" value="1"/>
</dbReference>
<evidence type="ECO:0000256" key="2">
    <source>
        <dbReference type="ARBA" id="ARBA00022679"/>
    </source>
</evidence>
<dbReference type="Proteomes" id="UP001596408">
    <property type="component" value="Unassembled WGS sequence"/>
</dbReference>
<evidence type="ECO:0000313" key="5">
    <source>
        <dbReference type="EMBL" id="MFC6826767.1"/>
    </source>
</evidence>
<protein>
    <submittedName>
        <fullName evidence="5">Class I SAM-dependent methyltransferase</fullName>
        <ecNumber evidence="5">2.1.1.-</ecNumber>
    </submittedName>
</protein>
<feature type="domain" description="Methyltransferase type 11" evidence="4">
    <location>
        <begin position="46"/>
        <end position="138"/>
    </location>
</feature>
<dbReference type="GO" id="GO:0032259">
    <property type="term" value="P:methylation"/>
    <property type="evidence" value="ECO:0007669"/>
    <property type="project" value="UniProtKB-KW"/>
</dbReference>
<evidence type="ECO:0000256" key="3">
    <source>
        <dbReference type="ARBA" id="ARBA00022691"/>
    </source>
</evidence>
<evidence type="ECO:0000256" key="1">
    <source>
        <dbReference type="ARBA" id="ARBA00022603"/>
    </source>
</evidence>
<dbReference type="Gene3D" id="3.40.50.150">
    <property type="entry name" value="Vaccinia Virus protein VP39"/>
    <property type="match status" value="1"/>
</dbReference>
<proteinExistence type="predicted"/>
<dbReference type="AlphaFoldDB" id="A0ABD5U4X0"/>
<keyword evidence="2 5" id="KW-0808">Transferase</keyword>
<dbReference type="PANTHER" id="PTHR43464">
    <property type="entry name" value="METHYLTRANSFERASE"/>
    <property type="match status" value="1"/>
</dbReference>
<keyword evidence="1 5" id="KW-0489">Methyltransferase</keyword>
<dbReference type="SUPFAM" id="SSF53335">
    <property type="entry name" value="S-adenosyl-L-methionine-dependent methyltransferases"/>
    <property type="match status" value="1"/>
</dbReference>